<comment type="caution">
    <text evidence="4">The sequence shown here is derived from an EMBL/GenBank/DDBJ whole genome shotgun (WGS) entry which is preliminary data.</text>
</comment>
<dbReference type="Proteomes" id="UP000663860">
    <property type="component" value="Unassembled WGS sequence"/>
</dbReference>
<dbReference type="Gene3D" id="2.120.10.30">
    <property type="entry name" value="TolB, C-terminal domain"/>
    <property type="match status" value="2"/>
</dbReference>
<feature type="region of interest" description="Disordered" evidence="2">
    <location>
        <begin position="1"/>
        <end position="98"/>
    </location>
</feature>
<dbReference type="Pfam" id="PF01436">
    <property type="entry name" value="NHL"/>
    <property type="match status" value="1"/>
</dbReference>
<dbReference type="PANTHER" id="PTHR24104">
    <property type="entry name" value="E3 UBIQUITIN-PROTEIN LIGASE NHLRC1-RELATED"/>
    <property type="match status" value="1"/>
</dbReference>
<dbReference type="PANTHER" id="PTHR24104:SF25">
    <property type="entry name" value="PROTEIN LIN-41"/>
    <property type="match status" value="1"/>
</dbReference>
<dbReference type="GO" id="GO:0043161">
    <property type="term" value="P:proteasome-mediated ubiquitin-dependent protein catabolic process"/>
    <property type="evidence" value="ECO:0007669"/>
    <property type="project" value="TreeGrafter"/>
</dbReference>
<accession>A0A819J175</accession>
<evidence type="ECO:0000256" key="2">
    <source>
        <dbReference type="SAM" id="MobiDB-lite"/>
    </source>
</evidence>
<gene>
    <name evidence="3" type="ORF">IZO911_LOCUS4869</name>
    <name evidence="4" type="ORF">KXQ929_LOCUS24122</name>
</gene>
<evidence type="ECO:0000313" key="4">
    <source>
        <dbReference type="EMBL" id="CAF3924946.1"/>
    </source>
</evidence>
<evidence type="ECO:0000256" key="1">
    <source>
        <dbReference type="ARBA" id="ARBA00022737"/>
    </source>
</evidence>
<dbReference type="GO" id="GO:0008270">
    <property type="term" value="F:zinc ion binding"/>
    <property type="evidence" value="ECO:0007669"/>
    <property type="project" value="UniProtKB-KW"/>
</dbReference>
<dbReference type="SUPFAM" id="SSF101898">
    <property type="entry name" value="NHL repeat"/>
    <property type="match status" value="1"/>
</dbReference>
<dbReference type="AlphaFoldDB" id="A0A819J175"/>
<dbReference type="InterPro" id="IPR011042">
    <property type="entry name" value="6-blade_b-propeller_TolB-like"/>
</dbReference>
<dbReference type="EMBL" id="CAJNOE010000028">
    <property type="protein sequence ID" value="CAF0763712.1"/>
    <property type="molecule type" value="Genomic_DNA"/>
</dbReference>
<evidence type="ECO:0008006" key="6">
    <source>
        <dbReference type="Google" id="ProtNLM"/>
    </source>
</evidence>
<keyword evidence="1" id="KW-0677">Repeat</keyword>
<organism evidence="4 5">
    <name type="scientific">Adineta steineri</name>
    <dbReference type="NCBI Taxonomy" id="433720"/>
    <lineage>
        <taxon>Eukaryota</taxon>
        <taxon>Metazoa</taxon>
        <taxon>Spiralia</taxon>
        <taxon>Gnathifera</taxon>
        <taxon>Rotifera</taxon>
        <taxon>Eurotatoria</taxon>
        <taxon>Bdelloidea</taxon>
        <taxon>Adinetida</taxon>
        <taxon>Adinetidae</taxon>
        <taxon>Adineta</taxon>
    </lineage>
</organism>
<dbReference type="CDD" id="cd05819">
    <property type="entry name" value="NHL"/>
    <property type="match status" value="1"/>
</dbReference>
<dbReference type="EMBL" id="CAJOBB010001972">
    <property type="protein sequence ID" value="CAF3924946.1"/>
    <property type="molecule type" value="Genomic_DNA"/>
</dbReference>
<evidence type="ECO:0000313" key="5">
    <source>
        <dbReference type="Proteomes" id="UP000663868"/>
    </source>
</evidence>
<dbReference type="InterPro" id="IPR001258">
    <property type="entry name" value="NHL_repeat"/>
</dbReference>
<protein>
    <recommendedName>
        <fullName evidence="6">NHL repeat containing protein-like protein</fullName>
    </recommendedName>
</protein>
<dbReference type="InterPro" id="IPR050952">
    <property type="entry name" value="TRIM-NHL_E3_ligases"/>
</dbReference>
<evidence type="ECO:0000313" key="3">
    <source>
        <dbReference type="EMBL" id="CAF0763712.1"/>
    </source>
</evidence>
<sequence>MTTTTSTTVSTSISTTISTSTTTLEASSKTSTTTTSSSTTSTSTTSTTTSEVSAETSSTTTSTTSSSTSITTLEASSETSTTSTSEASAETSSTTSAATSTTITSAMCSSGNSPWNTTGITLLSSSTRLSCTRLFIDPNDTLYGADKDRHYVWKLLKNAENATVVAGVYGSSGSDNVKLNYPEDVYVDQYGKQLYYPPGFAFDPTDTFMYIADRSNNRVVRFLTNSTSDTNGVLAAGTGTPDNTNETLNSPWSIWYSSSKHNDLFIVNHEGHSVIRWTLGATSGTFVGGLPGISCSNSTCFSYPTDVRIDADLNMYVVDEGNHRVQMFCENSDVGMTVIGNGVAGDSSTQLNSPQGIAFDSAMNMYVCDTGNRRVQKFLKL</sequence>
<name>A0A819J175_9BILA</name>
<dbReference type="GO" id="GO:0000209">
    <property type="term" value="P:protein polyubiquitination"/>
    <property type="evidence" value="ECO:0007669"/>
    <property type="project" value="TreeGrafter"/>
</dbReference>
<proteinExistence type="predicted"/>
<reference evidence="4" key="1">
    <citation type="submission" date="2021-02" db="EMBL/GenBank/DDBJ databases">
        <authorList>
            <person name="Nowell W R."/>
        </authorList>
    </citation>
    <scope>NUCLEOTIDE SEQUENCE</scope>
</reference>
<dbReference type="GO" id="GO:0061630">
    <property type="term" value="F:ubiquitin protein ligase activity"/>
    <property type="evidence" value="ECO:0007669"/>
    <property type="project" value="TreeGrafter"/>
</dbReference>
<dbReference type="Proteomes" id="UP000663868">
    <property type="component" value="Unassembled WGS sequence"/>
</dbReference>